<protein>
    <submittedName>
        <fullName evidence="1">Uncharacterized protein</fullName>
    </submittedName>
</protein>
<dbReference type="AlphaFoldDB" id="A0A9N7TN19"/>
<organism evidence="1 2">
    <name type="scientific">Pleuronectes platessa</name>
    <name type="common">European plaice</name>
    <dbReference type="NCBI Taxonomy" id="8262"/>
    <lineage>
        <taxon>Eukaryota</taxon>
        <taxon>Metazoa</taxon>
        <taxon>Chordata</taxon>
        <taxon>Craniata</taxon>
        <taxon>Vertebrata</taxon>
        <taxon>Euteleostomi</taxon>
        <taxon>Actinopterygii</taxon>
        <taxon>Neopterygii</taxon>
        <taxon>Teleostei</taxon>
        <taxon>Neoteleostei</taxon>
        <taxon>Acanthomorphata</taxon>
        <taxon>Carangaria</taxon>
        <taxon>Pleuronectiformes</taxon>
        <taxon>Pleuronectoidei</taxon>
        <taxon>Pleuronectidae</taxon>
        <taxon>Pleuronectes</taxon>
    </lineage>
</organism>
<dbReference type="Proteomes" id="UP001153269">
    <property type="component" value="Unassembled WGS sequence"/>
</dbReference>
<evidence type="ECO:0000313" key="1">
    <source>
        <dbReference type="EMBL" id="CAB1415956.1"/>
    </source>
</evidence>
<sequence>MYRSDLVSSSSGRFLSAGSVDNDGAPCRPPDRCCSSHTSSGRSDLKTRRCCISNCAVKYSRQGVRRWDGGSMQSAFGKSLTEGKRTCVCLCASNLHRTFSRCELRRVGWNDGGQTVLKQSRTEKNEPAGPPSHLVPAARVILRPTPHTAVRPL</sequence>
<evidence type="ECO:0000313" key="2">
    <source>
        <dbReference type="Proteomes" id="UP001153269"/>
    </source>
</evidence>
<comment type="caution">
    <text evidence="1">The sequence shown here is derived from an EMBL/GenBank/DDBJ whole genome shotgun (WGS) entry which is preliminary data.</text>
</comment>
<name>A0A9N7TN19_PLEPL</name>
<accession>A0A9N7TN19</accession>
<proteinExistence type="predicted"/>
<keyword evidence="2" id="KW-1185">Reference proteome</keyword>
<reference evidence="1" key="1">
    <citation type="submission" date="2020-03" db="EMBL/GenBank/DDBJ databases">
        <authorList>
            <person name="Weist P."/>
        </authorList>
    </citation>
    <scope>NUCLEOTIDE SEQUENCE</scope>
</reference>
<dbReference type="EMBL" id="CADEAL010000181">
    <property type="protein sequence ID" value="CAB1415956.1"/>
    <property type="molecule type" value="Genomic_DNA"/>
</dbReference>
<gene>
    <name evidence="1" type="ORF">PLEPLA_LOCUS3675</name>
</gene>